<gene>
    <name evidence="2" type="ORF">Q4Q39_11045</name>
</gene>
<keyword evidence="2" id="KW-0808">Transferase</keyword>
<organism evidence="2 3">
    <name type="scientific">Flavivirga amylovorans</name>
    <dbReference type="NCBI Taxonomy" id="870486"/>
    <lineage>
        <taxon>Bacteria</taxon>
        <taxon>Pseudomonadati</taxon>
        <taxon>Bacteroidota</taxon>
        <taxon>Flavobacteriia</taxon>
        <taxon>Flavobacteriales</taxon>
        <taxon>Flavobacteriaceae</taxon>
        <taxon>Flavivirga</taxon>
    </lineage>
</organism>
<reference evidence="2" key="1">
    <citation type="submission" date="2023-07" db="EMBL/GenBank/DDBJ databases">
        <title>Two novel species in the genus Flavivirga.</title>
        <authorList>
            <person name="Kwon K."/>
        </authorList>
    </citation>
    <scope>NUCLEOTIDE SEQUENCE</scope>
    <source>
        <strain evidence="2">KACC 14157</strain>
    </source>
</reference>
<dbReference type="PANTHER" id="PTHR22916:SF3">
    <property type="entry name" value="UDP-GLCNAC:BETAGAL BETA-1,3-N-ACETYLGLUCOSAMINYLTRANSFERASE-LIKE PROTEIN 1"/>
    <property type="match status" value="1"/>
</dbReference>
<dbReference type="CDD" id="cd00761">
    <property type="entry name" value="Glyco_tranf_GTA_type"/>
    <property type="match status" value="1"/>
</dbReference>
<keyword evidence="2" id="KW-0328">Glycosyltransferase</keyword>
<dbReference type="Gene3D" id="3.90.550.10">
    <property type="entry name" value="Spore Coat Polysaccharide Biosynthesis Protein SpsA, Chain A"/>
    <property type="match status" value="1"/>
</dbReference>
<comment type="caution">
    <text evidence="2">The sequence shown here is derived from an EMBL/GenBank/DDBJ whole genome shotgun (WGS) entry which is preliminary data.</text>
</comment>
<dbReference type="InterPro" id="IPR001173">
    <property type="entry name" value="Glyco_trans_2-like"/>
</dbReference>
<dbReference type="RefSeq" id="WP_303282531.1">
    <property type="nucleotide sequence ID" value="NZ_BAABCZ010000011.1"/>
</dbReference>
<evidence type="ECO:0000259" key="1">
    <source>
        <dbReference type="Pfam" id="PF00535"/>
    </source>
</evidence>
<protein>
    <submittedName>
        <fullName evidence="2">Glycosyltransferase</fullName>
        <ecNumber evidence="2">2.4.-.-</ecNumber>
    </submittedName>
</protein>
<sequence length="346" mass="41296">MKLSVLIPMYNAEAYIERCLYSLMHQNISKQDYEVIVFNDGSNDASKTIVENFVNSHSNVFLYSHKNEGVISTRNKLLKLAKGTYIYFMDADDYVAYNSLEEILEFSLQNEIDVMGFNTLVTKNETLFNLNTLFCEYELPKIVSGTQFLKENKNLRIEIWWFLIRKNFLSTNELIFNEDIQDYDGDVVFTLRSFLYAKKVAYSPISIYRYFQSEESTMRTANYTYEKRIAEYFLALIYDFSNLIDNLEKLPVPHKDVIKSNFEFRRDAFTFFTIIKMIRAEFSIEIIKEKLLKLESIKAYPIQSFIDEEYKKLKYKVLVYIFNHKGLLFTFIRLHKIYLKFRFKIF</sequence>
<proteinExistence type="predicted"/>
<name>A0ABT8X2W9_9FLAO</name>
<dbReference type="GO" id="GO:0016757">
    <property type="term" value="F:glycosyltransferase activity"/>
    <property type="evidence" value="ECO:0007669"/>
    <property type="project" value="UniProtKB-KW"/>
</dbReference>
<evidence type="ECO:0000313" key="3">
    <source>
        <dbReference type="Proteomes" id="UP001176891"/>
    </source>
</evidence>
<dbReference type="InterPro" id="IPR029044">
    <property type="entry name" value="Nucleotide-diphossugar_trans"/>
</dbReference>
<dbReference type="Proteomes" id="UP001176891">
    <property type="component" value="Unassembled WGS sequence"/>
</dbReference>
<accession>A0ABT8X2W9</accession>
<dbReference type="EMBL" id="JAUOEM010000003">
    <property type="protein sequence ID" value="MDO5987939.1"/>
    <property type="molecule type" value="Genomic_DNA"/>
</dbReference>
<dbReference type="PANTHER" id="PTHR22916">
    <property type="entry name" value="GLYCOSYLTRANSFERASE"/>
    <property type="match status" value="1"/>
</dbReference>
<evidence type="ECO:0000313" key="2">
    <source>
        <dbReference type="EMBL" id="MDO5987939.1"/>
    </source>
</evidence>
<dbReference type="Pfam" id="PF00535">
    <property type="entry name" value="Glycos_transf_2"/>
    <property type="match status" value="1"/>
</dbReference>
<keyword evidence="3" id="KW-1185">Reference proteome</keyword>
<dbReference type="SUPFAM" id="SSF53448">
    <property type="entry name" value="Nucleotide-diphospho-sugar transferases"/>
    <property type="match status" value="1"/>
</dbReference>
<dbReference type="EC" id="2.4.-.-" evidence="2"/>
<feature type="domain" description="Glycosyltransferase 2-like" evidence="1">
    <location>
        <begin position="4"/>
        <end position="157"/>
    </location>
</feature>